<evidence type="ECO:0000256" key="1">
    <source>
        <dbReference type="SAM" id="MobiDB-lite"/>
    </source>
</evidence>
<gene>
    <name evidence="2" type="ORF">TOPH_03751</name>
</gene>
<feature type="region of interest" description="Disordered" evidence="1">
    <location>
        <begin position="46"/>
        <end position="95"/>
    </location>
</feature>
<evidence type="ECO:0000313" key="2">
    <source>
        <dbReference type="EMBL" id="KND91492.1"/>
    </source>
</evidence>
<protein>
    <submittedName>
        <fullName evidence="2">Uncharacterized protein</fullName>
    </submittedName>
</protein>
<dbReference type="EMBL" id="LFRF01000008">
    <property type="protein sequence ID" value="KND91492.1"/>
    <property type="molecule type" value="Genomic_DNA"/>
</dbReference>
<name>A0A0L0NBE9_TOLOC</name>
<dbReference type="Proteomes" id="UP000036947">
    <property type="component" value="Unassembled WGS sequence"/>
</dbReference>
<keyword evidence="3" id="KW-1185">Reference proteome</keyword>
<feature type="non-terminal residue" evidence="2">
    <location>
        <position position="1"/>
    </location>
</feature>
<proteinExistence type="predicted"/>
<feature type="region of interest" description="Disordered" evidence="1">
    <location>
        <begin position="123"/>
        <end position="168"/>
    </location>
</feature>
<reference evidence="2 3" key="1">
    <citation type="journal article" date="2015" name="BMC Genomics">
        <title>The genome of the truffle-parasite Tolypocladium ophioglossoides and the evolution of antifungal peptaibiotics.</title>
        <authorList>
            <person name="Quandt C.A."/>
            <person name="Bushley K.E."/>
            <person name="Spatafora J.W."/>
        </authorList>
    </citation>
    <scope>NUCLEOTIDE SEQUENCE [LARGE SCALE GENOMIC DNA]</scope>
    <source>
        <strain evidence="2 3">CBS 100239</strain>
    </source>
</reference>
<comment type="caution">
    <text evidence="2">The sequence shown here is derived from an EMBL/GenBank/DDBJ whole genome shotgun (WGS) entry which is preliminary data.</text>
</comment>
<dbReference type="AlphaFoldDB" id="A0A0L0NBE9"/>
<accession>A0A0L0NBE9</accession>
<evidence type="ECO:0000313" key="3">
    <source>
        <dbReference type="Proteomes" id="UP000036947"/>
    </source>
</evidence>
<organism evidence="2 3">
    <name type="scientific">Tolypocladium ophioglossoides (strain CBS 100239)</name>
    <name type="common">Snaketongue truffleclub</name>
    <name type="synonym">Elaphocordyceps ophioglossoides</name>
    <dbReference type="NCBI Taxonomy" id="1163406"/>
    <lineage>
        <taxon>Eukaryota</taxon>
        <taxon>Fungi</taxon>
        <taxon>Dikarya</taxon>
        <taxon>Ascomycota</taxon>
        <taxon>Pezizomycotina</taxon>
        <taxon>Sordariomycetes</taxon>
        <taxon>Hypocreomycetidae</taxon>
        <taxon>Hypocreales</taxon>
        <taxon>Ophiocordycipitaceae</taxon>
        <taxon>Tolypocladium</taxon>
    </lineage>
</organism>
<sequence length="306" mass="36585">RLECHASRRPRQNHTETYKLLSSPSLLIISSLILVRIRQHTVARHGASNAHRGLCSGHHRGSQRRLWLQPPAPRPRSPAPDAHAAGHAGRHRRLRRRHCHPVERAVPQDDSVALQDARHRLPRVWPRHHRRPHRRPRQVHQPRPQRGRRHAHAGRHQRHHPPCRLPRLLHHRRPPHLLWLQHCRLQDRQHRPRRLLPPHHVVGEARLAHHPHRPPRHRPAHRLLVHRPRRGPALRRSLHRRHVLPLQRLGHLRRPNHPQGQLVRRQRLRQALRRLLPVLGRHLVHHLRPRHGRRHCRRLGRLFAVV</sequence>